<name>A0ABT9CDA7_9BACL</name>
<accession>A0ABT9CDA7</accession>
<keyword evidence="2" id="KW-1185">Reference proteome</keyword>
<dbReference type="RefSeq" id="WP_305022870.1">
    <property type="nucleotide sequence ID" value="NZ_JAUQTB010000002.1"/>
</dbReference>
<evidence type="ECO:0000313" key="1">
    <source>
        <dbReference type="EMBL" id="MDO7905666.1"/>
    </source>
</evidence>
<evidence type="ECO:0000313" key="2">
    <source>
        <dbReference type="Proteomes" id="UP001240171"/>
    </source>
</evidence>
<dbReference type="Proteomes" id="UP001240171">
    <property type="component" value="Unassembled WGS sequence"/>
</dbReference>
<sequence>MSIQVLLIIIGLYIVLSLLLVENMQANPLFYLSNILASLIFRVKHPNRSSFTLNFINSKRDT</sequence>
<comment type="caution">
    <text evidence="1">The sequence shown here is derived from an EMBL/GenBank/DDBJ whole genome shotgun (WGS) entry which is preliminary data.</text>
</comment>
<gene>
    <name evidence="1" type="ORF">Q5741_04475</name>
</gene>
<proteinExistence type="predicted"/>
<organism evidence="1 2">
    <name type="scientific">Paenibacillus lacisoli</name>
    <dbReference type="NCBI Taxonomy" id="3064525"/>
    <lineage>
        <taxon>Bacteria</taxon>
        <taxon>Bacillati</taxon>
        <taxon>Bacillota</taxon>
        <taxon>Bacilli</taxon>
        <taxon>Bacillales</taxon>
        <taxon>Paenibacillaceae</taxon>
        <taxon>Paenibacillus</taxon>
    </lineage>
</organism>
<protein>
    <submittedName>
        <fullName evidence="1">Uncharacterized protein</fullName>
    </submittedName>
</protein>
<reference evidence="1 2" key="1">
    <citation type="submission" date="2023-07" db="EMBL/GenBank/DDBJ databases">
        <title>Paenibacillus sp. JX-17 nov. isolated from soil.</title>
        <authorList>
            <person name="Wan Y."/>
            <person name="Liu B."/>
        </authorList>
    </citation>
    <scope>NUCLEOTIDE SEQUENCE [LARGE SCALE GENOMIC DNA]</scope>
    <source>
        <strain evidence="1 2">JX-17</strain>
    </source>
</reference>
<dbReference type="EMBL" id="JAUQTB010000002">
    <property type="protein sequence ID" value="MDO7905666.1"/>
    <property type="molecule type" value="Genomic_DNA"/>
</dbReference>